<accession>A0A8S9QLS9</accession>
<organism evidence="1 2">
    <name type="scientific">Brassica cretica</name>
    <name type="common">Mustard</name>
    <dbReference type="NCBI Taxonomy" id="69181"/>
    <lineage>
        <taxon>Eukaryota</taxon>
        <taxon>Viridiplantae</taxon>
        <taxon>Streptophyta</taxon>
        <taxon>Embryophyta</taxon>
        <taxon>Tracheophyta</taxon>
        <taxon>Spermatophyta</taxon>
        <taxon>Magnoliopsida</taxon>
        <taxon>eudicotyledons</taxon>
        <taxon>Gunneridae</taxon>
        <taxon>Pentapetalae</taxon>
        <taxon>rosids</taxon>
        <taxon>malvids</taxon>
        <taxon>Brassicales</taxon>
        <taxon>Brassicaceae</taxon>
        <taxon>Brassiceae</taxon>
        <taxon>Brassica</taxon>
    </lineage>
</organism>
<comment type="caution">
    <text evidence="1">The sequence shown here is derived from an EMBL/GenBank/DDBJ whole genome shotgun (WGS) entry which is preliminary data.</text>
</comment>
<proteinExistence type="predicted"/>
<evidence type="ECO:0000313" key="1">
    <source>
        <dbReference type="EMBL" id="KAF3540883.1"/>
    </source>
</evidence>
<gene>
    <name evidence="1" type="ORF">F2Q69_00019397</name>
</gene>
<dbReference type="EMBL" id="QGKX02001290">
    <property type="protein sequence ID" value="KAF3540883.1"/>
    <property type="molecule type" value="Genomic_DNA"/>
</dbReference>
<reference evidence="1" key="1">
    <citation type="submission" date="2019-12" db="EMBL/GenBank/DDBJ databases">
        <title>Genome sequencing and annotation of Brassica cretica.</title>
        <authorList>
            <person name="Studholme D.J."/>
            <person name="Sarris P."/>
        </authorList>
    </citation>
    <scope>NUCLEOTIDE SEQUENCE</scope>
    <source>
        <strain evidence="1">PFS-109/04</strain>
        <tissue evidence="1">Leaf</tissue>
    </source>
</reference>
<sequence>MKVSGVVHDATSSNVMVSGYCKSEEINKPLLVLDIMIVLPCHSQYDLALSLRSCETRASHGEKCWQGDEASRLNDCMLKAPHSARNSSYIVPFLQTPSFQ</sequence>
<evidence type="ECO:0000313" key="2">
    <source>
        <dbReference type="Proteomes" id="UP000712600"/>
    </source>
</evidence>
<dbReference type="Proteomes" id="UP000712600">
    <property type="component" value="Unassembled WGS sequence"/>
</dbReference>
<protein>
    <submittedName>
        <fullName evidence="1">Uncharacterized protein</fullName>
    </submittedName>
</protein>
<name>A0A8S9QLS9_BRACR</name>
<dbReference type="AlphaFoldDB" id="A0A8S9QLS9"/>